<dbReference type="Pfam" id="PF00550">
    <property type="entry name" value="PP-binding"/>
    <property type="match status" value="3"/>
</dbReference>
<dbReference type="SMART" id="SM00823">
    <property type="entry name" value="PKS_PP"/>
    <property type="match status" value="2"/>
</dbReference>
<dbReference type="CDD" id="cd19545">
    <property type="entry name" value="FUM14_C_NRPS-like"/>
    <property type="match status" value="1"/>
</dbReference>
<dbReference type="Pfam" id="PF00501">
    <property type="entry name" value="AMP-binding"/>
    <property type="match status" value="2"/>
</dbReference>
<dbReference type="CDD" id="cd05918">
    <property type="entry name" value="A_NRPS_SidN3_like"/>
    <property type="match status" value="2"/>
</dbReference>
<accession>A0A5N6ZF69</accession>
<keyword evidence="5" id="KW-0175">Coiled coil</keyword>
<dbReference type="NCBIfam" id="TIGR01733">
    <property type="entry name" value="AA-adenyl-dom"/>
    <property type="match status" value="1"/>
</dbReference>
<keyword evidence="8" id="KW-1185">Reference proteome</keyword>
<dbReference type="SUPFAM" id="SSF52777">
    <property type="entry name" value="CoA-dependent acyltransferases"/>
    <property type="match status" value="4"/>
</dbReference>
<dbReference type="PANTHER" id="PTHR45527">
    <property type="entry name" value="NONRIBOSOMAL PEPTIDE SYNTHETASE"/>
    <property type="match status" value="1"/>
</dbReference>
<dbReference type="EMBL" id="ML739042">
    <property type="protein sequence ID" value="KAE8356125.1"/>
    <property type="molecule type" value="Genomic_DNA"/>
</dbReference>
<dbReference type="GO" id="GO:0043041">
    <property type="term" value="P:amino acid activation for nonribosomal peptide biosynthetic process"/>
    <property type="evidence" value="ECO:0007669"/>
    <property type="project" value="TreeGrafter"/>
</dbReference>
<name>A0A5N6ZF69_9EURO</name>
<dbReference type="GO" id="GO:0031177">
    <property type="term" value="F:phosphopantetheine binding"/>
    <property type="evidence" value="ECO:0007669"/>
    <property type="project" value="InterPro"/>
</dbReference>
<dbReference type="PANTHER" id="PTHR45527:SF12">
    <property type="entry name" value="NONRIBOSOMAL PEPTIDE SYNTHETASE IVOA"/>
    <property type="match status" value="1"/>
</dbReference>
<dbReference type="InterPro" id="IPR010071">
    <property type="entry name" value="AA_adenyl_dom"/>
</dbReference>
<keyword evidence="1" id="KW-0596">Phosphopantetheine</keyword>
<feature type="domain" description="Carrier" evidence="6">
    <location>
        <begin position="540"/>
        <end position="613"/>
    </location>
</feature>
<protein>
    <recommendedName>
        <fullName evidence="6">Carrier domain-containing protein</fullName>
    </recommendedName>
</protein>
<proteinExistence type="inferred from homology"/>
<dbReference type="InterPro" id="IPR036736">
    <property type="entry name" value="ACP-like_sf"/>
</dbReference>
<dbReference type="Gene3D" id="3.30.559.30">
    <property type="entry name" value="Nonribosomal peptide synthetase, condensation domain"/>
    <property type="match status" value="2"/>
</dbReference>
<dbReference type="Gene3D" id="1.10.1200.10">
    <property type="entry name" value="ACP-like"/>
    <property type="match status" value="3"/>
</dbReference>
<dbReference type="FunFam" id="1.10.1200.10:FF:000005">
    <property type="entry name" value="Nonribosomal peptide synthetase 1"/>
    <property type="match status" value="1"/>
</dbReference>
<evidence type="ECO:0000256" key="5">
    <source>
        <dbReference type="SAM" id="Coils"/>
    </source>
</evidence>
<dbReference type="PROSITE" id="PS00012">
    <property type="entry name" value="PHOSPHOPANTETHEINE"/>
    <property type="match status" value="2"/>
</dbReference>
<dbReference type="GO" id="GO:1904091">
    <property type="term" value="F:non-ribosomal peptide synthetase activity"/>
    <property type="evidence" value="ECO:0007669"/>
    <property type="project" value="UniProtKB-ARBA"/>
</dbReference>
<dbReference type="InterPro" id="IPR023213">
    <property type="entry name" value="CAT-like_dom_sf"/>
</dbReference>
<dbReference type="SUPFAM" id="SSF56801">
    <property type="entry name" value="Acetyl-CoA synthetase-like"/>
    <property type="match status" value="2"/>
</dbReference>
<dbReference type="FunFam" id="3.30.300.30:FF:000015">
    <property type="entry name" value="Nonribosomal peptide synthase SidD"/>
    <property type="match status" value="2"/>
</dbReference>
<dbReference type="InterPro" id="IPR006162">
    <property type="entry name" value="Ppantetheine_attach_site"/>
</dbReference>
<evidence type="ECO:0000256" key="3">
    <source>
        <dbReference type="ARBA" id="ARBA00022598"/>
    </source>
</evidence>
<comment type="similarity">
    <text evidence="4">Belongs to the NRP synthetase family.</text>
</comment>
<evidence type="ECO:0000313" key="8">
    <source>
        <dbReference type="Proteomes" id="UP000327118"/>
    </source>
</evidence>
<dbReference type="SUPFAM" id="SSF47336">
    <property type="entry name" value="ACP-like"/>
    <property type="match status" value="3"/>
</dbReference>
<evidence type="ECO:0000256" key="4">
    <source>
        <dbReference type="ARBA" id="ARBA00029454"/>
    </source>
</evidence>
<evidence type="ECO:0000313" key="7">
    <source>
        <dbReference type="EMBL" id="KAE8356125.1"/>
    </source>
</evidence>
<dbReference type="PROSITE" id="PS50075">
    <property type="entry name" value="CARRIER"/>
    <property type="match status" value="3"/>
</dbReference>
<feature type="domain" description="Carrier" evidence="6">
    <location>
        <begin position="2156"/>
        <end position="2228"/>
    </location>
</feature>
<dbReference type="Proteomes" id="UP000327118">
    <property type="component" value="Unassembled WGS sequence"/>
</dbReference>
<dbReference type="Pfam" id="PF00668">
    <property type="entry name" value="Condensation"/>
    <property type="match status" value="2"/>
</dbReference>
<gene>
    <name evidence="7" type="ORF">BDV28DRAFT_2627</name>
</gene>
<evidence type="ECO:0000256" key="1">
    <source>
        <dbReference type="ARBA" id="ARBA00022450"/>
    </source>
</evidence>
<keyword evidence="2" id="KW-0597">Phosphoprotein</keyword>
<dbReference type="FunFam" id="3.30.559.30:FF:000003">
    <property type="entry name" value="Nonribosomal peptide synthase SidD"/>
    <property type="match status" value="1"/>
</dbReference>
<dbReference type="Gene3D" id="3.30.300.30">
    <property type="match status" value="2"/>
</dbReference>
<sequence length="2228" mass="246305">MFKIVEDFASRQPTASAVDDVDGTHTYSELDRWSSRLAVYLQDKNGVGKGVMVMLCVTKTRWAIMAMLAINKSGGCFVPCDPDQPVDRRQAMAAICRPKIAITSPEYEHLFSGLVSETVVISAATVDDLPSDNPPRTFPCDPKAPAYCFFTSGSTGLPKGCLGSNSALAALVHQLPALHLTPKSRVLQFAKFGFGITFIEIFCTLSAGGTVCIPSDQERMNALSSAMNRLRVNWALLTPTMAGSLHPQHLPTLEYLFLGGEPPSEHLLLKWMSKVSLFQVYGTTEMAGVTLVTQQITSQQARKTIGVPSNSRVWLTDPDNHNYLAPIGAIGELIIEGPSLAEEYLGNPERTDAAFIGAPSWRASTSANSSLLYKTGDLVRYNEDGSLSLVGRIGTQVKLRGQRLELEDVECELARLLREAELLSEAERIIATVIEPAGHVDRKTLVAVILVPRAKVPGRGVEFLEVNSQILCGLNDVRQQLGQQLPNYAVPQLLLVLADLPRLPTGKADRRSLQRQLSAMPYDELRRLAGLIARNQMPQTNMERVIHSLVCDALHVDGDDVGMRDDFFHLGGNSMIAVKLVAAAKRQSLKMTVADIFEHPILIDLASVVGQSIKSDPSAKKPFALLETQKPAADIQQVVAVQLNLPVSDILDVYPCTPLQEGLMALAEKRPLSYRARILCHLKPNIQIDALQEAWETVVERNDILRTRLVTTPSQELLQVVIRESFPWDNAEDRESYLAQIDQVPMTLGTRLVYGCILHEPNGHIFVLTLHHSICDRWSVQLLLEQLQSLYLGGTAPPRSLFSPFIQYIQQRSSEFEAYWKARFRQFEAQIFPPLPGPDFTPATDAELRYQISIPPRIARSYTISNHIRLSWALVLAHNTAVDDVVFGETLNGRGAQMDHDAIEQIVGPVIATVPQRIQLNPQQSIVEALTQVQEQFIQMAPYEQAGLQNIRRMGPEAEVACMFQNHLVIQPAWRAPSNISETVQDGSSALGGFASYALALECHLSEDESQVTIIANFDTRVLGHARVQRLLQHLDTVLQSVVQEPYQRLSDVPRLSHADLDQIYTWNAEVPEPSQETIHGVVRRQAGETPSAPAIFSWDGEFTYAELEHRSNQVAWELLDHGVQPGNFIAILCEKSKWTTIAMLGVNKAAAAFVLMDPGQPLQRLSTIAREAACNLVVCTELTHNLGQNIAPVLVVGDQETQIWNHDVDLQRLPRVQSTDIAYAVFTSGSTGTPKGTLIEHGSYCTAAKEFSARSLIDRSTRMLQFASYSFDACIGETFGTLMVGGCVCVLSENDRQNALARAANDAQVTMALLTPSVARLFRHEDIPSLKVMSLMGEGMRAADFAYWSDRVHLINGYGPTECSVGISFQSYQSGIHVRDIGRPRAAVAWIVDPRDYHRLMPVGAVGELLLEGPPVARGYLNNPEQTAKSFIEAPAWIRALPRSHRIYKTGDLVHYNEDGSLRFVGRANNQIKLRGQRLEPGEVETQLRGCWVPEPGEVAVDIVAPLGDPDRMCLAAFIAGQGAKGNQDGCSQAPWMTPDEGFAHRAAQAELRLQQNLPYFMVPSIFVPLQYMPRMASGKIDRPLLRRQVESYSLDQLGQYHPAVAPTRLPSTSEELLLQEIWAQVLKIPVERVGVDDNFFRLGGDSITGMQVVVQGRTQQLEHSLADIFQYKTIAAIAKHAVILKNESVIQLEGKTTTGIAPCSGTIAGKSEATPHASYPFLHELLSEADIPVGEVEDVYPCAPVQRGILLVQAKQPAFYHVAFTWEIFDATLEQVKSAIRDVIARHPIFRSCLLGPEPTATSFIQVVLRNGQQSIPIRPATDIEEFPGDFQPDSRHPSRFSVYHDGTRVFVRLDISHALWDGITSLVVERDLGLACHGRLSVVDPPRFRDYISFIQEQDQAAATGFWKTHLAHFDPCYFPQLAYNASDDEPGVSQSIRFELENHSAIGPFCRQNNITAPNVFCLAWSLVLRSFTGMDNVCFGNVVTGREHPLDGVTEMAGPLLNFLPFRVNLEDGTVSDVLQKIYSDYASSVVHQTCSIADIPHPTERSPMSLFNTQISIRRDVPAAETGSSTRLLSIKSPSPQEQRVAVYVVMGDERTTIEIAYWSSTISTEQASLVQAGFCTAVSHILANAQAPATSLDPLYKEQKDLIWSAWSPQELQMREIWARVLNVPPQTIGLHDDFFHIGGNSISAIKVISLARRDGIKIRLAEFLSNSKLSALVRML</sequence>
<evidence type="ECO:0000259" key="6">
    <source>
        <dbReference type="PROSITE" id="PS50075"/>
    </source>
</evidence>
<feature type="domain" description="Carrier" evidence="6">
    <location>
        <begin position="1611"/>
        <end position="1687"/>
    </location>
</feature>
<dbReference type="CDD" id="cd19542">
    <property type="entry name" value="CT_NRPS-like"/>
    <property type="match status" value="1"/>
</dbReference>
<organism evidence="7 8">
    <name type="scientific">Aspergillus coremiiformis</name>
    <dbReference type="NCBI Taxonomy" id="138285"/>
    <lineage>
        <taxon>Eukaryota</taxon>
        <taxon>Fungi</taxon>
        <taxon>Dikarya</taxon>
        <taxon>Ascomycota</taxon>
        <taxon>Pezizomycotina</taxon>
        <taxon>Eurotiomycetes</taxon>
        <taxon>Eurotiomycetidae</taxon>
        <taxon>Eurotiales</taxon>
        <taxon>Aspergillaceae</taxon>
        <taxon>Aspergillus</taxon>
        <taxon>Aspergillus subgen. Circumdati</taxon>
    </lineage>
</organism>
<dbReference type="InterPro" id="IPR042099">
    <property type="entry name" value="ANL_N_sf"/>
</dbReference>
<evidence type="ECO:0000256" key="2">
    <source>
        <dbReference type="ARBA" id="ARBA00022553"/>
    </source>
</evidence>
<dbReference type="InterPro" id="IPR001242">
    <property type="entry name" value="Condensation_dom"/>
</dbReference>
<dbReference type="InterPro" id="IPR000873">
    <property type="entry name" value="AMP-dep_synth/lig_dom"/>
</dbReference>
<feature type="coiled-coil region" evidence="5">
    <location>
        <begin position="399"/>
        <end position="426"/>
    </location>
</feature>
<dbReference type="GO" id="GO:0005737">
    <property type="term" value="C:cytoplasm"/>
    <property type="evidence" value="ECO:0007669"/>
    <property type="project" value="TreeGrafter"/>
</dbReference>
<dbReference type="GO" id="GO:0016874">
    <property type="term" value="F:ligase activity"/>
    <property type="evidence" value="ECO:0007669"/>
    <property type="project" value="UniProtKB-KW"/>
</dbReference>
<dbReference type="FunFam" id="3.40.50.12780:FF:000014">
    <property type="entry name" value="Nonribosomal peptide synthetase 1"/>
    <property type="match status" value="1"/>
</dbReference>
<reference evidence="8" key="1">
    <citation type="submission" date="2019-04" db="EMBL/GenBank/DDBJ databases">
        <title>Friends and foes A comparative genomics studyof 23 Aspergillus species from section Flavi.</title>
        <authorList>
            <consortium name="DOE Joint Genome Institute"/>
            <person name="Kjaerbolling I."/>
            <person name="Vesth T."/>
            <person name="Frisvad J.C."/>
            <person name="Nybo J.L."/>
            <person name="Theobald S."/>
            <person name="Kildgaard S."/>
            <person name="Isbrandt T."/>
            <person name="Kuo A."/>
            <person name="Sato A."/>
            <person name="Lyhne E.K."/>
            <person name="Kogle M.E."/>
            <person name="Wiebenga A."/>
            <person name="Kun R.S."/>
            <person name="Lubbers R.J."/>
            <person name="Makela M.R."/>
            <person name="Barry K."/>
            <person name="Chovatia M."/>
            <person name="Clum A."/>
            <person name="Daum C."/>
            <person name="Haridas S."/>
            <person name="He G."/>
            <person name="LaButti K."/>
            <person name="Lipzen A."/>
            <person name="Mondo S."/>
            <person name="Riley R."/>
            <person name="Salamov A."/>
            <person name="Simmons B.A."/>
            <person name="Magnuson J.K."/>
            <person name="Henrissat B."/>
            <person name="Mortensen U.H."/>
            <person name="Larsen T.O."/>
            <person name="Devries R.P."/>
            <person name="Grigoriev I.V."/>
            <person name="Machida M."/>
            <person name="Baker S.E."/>
            <person name="Andersen M.R."/>
        </authorList>
    </citation>
    <scope>NUCLEOTIDE SEQUENCE [LARGE SCALE GENOMIC DNA]</scope>
    <source>
        <strain evidence="8">CBS 553.77</strain>
    </source>
</reference>
<keyword evidence="3" id="KW-0436">Ligase</keyword>
<dbReference type="OrthoDB" id="416786at2759"/>
<dbReference type="GO" id="GO:0044550">
    <property type="term" value="P:secondary metabolite biosynthetic process"/>
    <property type="evidence" value="ECO:0007669"/>
    <property type="project" value="TreeGrafter"/>
</dbReference>
<dbReference type="InterPro" id="IPR009081">
    <property type="entry name" value="PP-bd_ACP"/>
</dbReference>
<dbReference type="InterPro" id="IPR045851">
    <property type="entry name" value="AMP-bd_C_sf"/>
</dbReference>
<dbReference type="Gene3D" id="3.30.559.10">
    <property type="entry name" value="Chloramphenicol acetyltransferase-like domain"/>
    <property type="match status" value="2"/>
</dbReference>
<dbReference type="Gene3D" id="3.40.50.12780">
    <property type="entry name" value="N-terminal domain of ligase-like"/>
    <property type="match status" value="2"/>
</dbReference>
<dbReference type="InterPro" id="IPR020806">
    <property type="entry name" value="PKS_PP-bd"/>
</dbReference>